<protein>
    <recommendedName>
        <fullName evidence="3">HTH cro/C1-type domain-containing protein</fullName>
    </recommendedName>
</protein>
<dbReference type="InterPro" id="IPR010982">
    <property type="entry name" value="Lambda_DNA-bd_dom_sf"/>
</dbReference>
<dbReference type="Pfam" id="PF10901">
    <property type="entry name" value="DUF2690"/>
    <property type="match status" value="1"/>
</dbReference>
<gene>
    <name evidence="4" type="ORF">SL103_16965</name>
</gene>
<evidence type="ECO:0000256" key="2">
    <source>
        <dbReference type="SAM" id="Phobius"/>
    </source>
</evidence>
<proteinExistence type="predicted"/>
<dbReference type="AlphaFoldDB" id="A0A1D7VLU5"/>
<organism evidence="4 5">
    <name type="scientific">Streptomyces lydicus</name>
    <dbReference type="NCBI Taxonomy" id="47763"/>
    <lineage>
        <taxon>Bacteria</taxon>
        <taxon>Bacillati</taxon>
        <taxon>Actinomycetota</taxon>
        <taxon>Actinomycetes</taxon>
        <taxon>Kitasatosporales</taxon>
        <taxon>Streptomycetaceae</taxon>
        <taxon>Streptomyces</taxon>
    </lineage>
</organism>
<feature type="region of interest" description="Disordered" evidence="1">
    <location>
        <begin position="191"/>
        <end position="218"/>
    </location>
</feature>
<evidence type="ECO:0000259" key="3">
    <source>
        <dbReference type="SMART" id="SM00530"/>
    </source>
</evidence>
<dbReference type="InterPro" id="IPR021224">
    <property type="entry name" value="DUF2690"/>
</dbReference>
<dbReference type="Proteomes" id="UP000094094">
    <property type="component" value="Chromosome"/>
</dbReference>
<dbReference type="Pfam" id="PF13560">
    <property type="entry name" value="HTH_31"/>
    <property type="match status" value="1"/>
</dbReference>
<dbReference type="KEGG" id="slc:SL103_16965"/>
<feature type="transmembrane region" description="Helical" evidence="2">
    <location>
        <begin position="90"/>
        <end position="115"/>
    </location>
</feature>
<keyword evidence="2" id="KW-0472">Membrane</keyword>
<dbReference type="Gene3D" id="1.10.260.40">
    <property type="entry name" value="lambda repressor-like DNA-binding domains"/>
    <property type="match status" value="1"/>
</dbReference>
<dbReference type="CDD" id="cd00093">
    <property type="entry name" value="HTH_XRE"/>
    <property type="match status" value="1"/>
</dbReference>
<dbReference type="EMBL" id="CP017157">
    <property type="protein sequence ID" value="AOP47717.1"/>
    <property type="molecule type" value="Genomic_DNA"/>
</dbReference>
<keyword evidence="2" id="KW-1133">Transmembrane helix</keyword>
<name>A0A1D7VLU5_9ACTN</name>
<dbReference type="InterPro" id="IPR001387">
    <property type="entry name" value="Cro/C1-type_HTH"/>
</dbReference>
<accession>A0A1D7VLU5</accession>
<evidence type="ECO:0000313" key="4">
    <source>
        <dbReference type="EMBL" id="AOP47717.1"/>
    </source>
</evidence>
<feature type="domain" description="HTH cro/C1-type" evidence="3">
    <location>
        <begin position="3"/>
        <end position="58"/>
    </location>
</feature>
<evidence type="ECO:0000256" key="1">
    <source>
        <dbReference type="SAM" id="MobiDB-lite"/>
    </source>
</evidence>
<dbReference type="SUPFAM" id="SSF47413">
    <property type="entry name" value="lambda repressor-like DNA-binding domains"/>
    <property type="match status" value="1"/>
</dbReference>
<dbReference type="GO" id="GO:0003677">
    <property type="term" value="F:DNA binding"/>
    <property type="evidence" value="ECO:0007669"/>
    <property type="project" value="InterPro"/>
</dbReference>
<evidence type="ECO:0000313" key="5">
    <source>
        <dbReference type="Proteomes" id="UP000094094"/>
    </source>
</evidence>
<dbReference type="SMART" id="SM00530">
    <property type="entry name" value="HTH_XRE"/>
    <property type="match status" value="1"/>
</dbReference>
<keyword evidence="5" id="KW-1185">Reference proteome</keyword>
<keyword evidence="2" id="KW-0812">Transmembrane</keyword>
<reference evidence="4 5" key="1">
    <citation type="submission" date="2016-09" db="EMBL/GenBank/DDBJ databases">
        <title>Complete genome sequencing of Streptomyces lydicus 103 and metabolic pathways analysis of antibiotic biosynthesis.</title>
        <authorList>
            <person name="Jia N."/>
            <person name="Ding M.-Z."/>
            <person name="Gao F."/>
            <person name="Yuan Y.-J."/>
        </authorList>
    </citation>
    <scope>NUCLEOTIDE SEQUENCE [LARGE SCALE GENOMIC DNA]</scope>
    <source>
        <strain evidence="4 5">103</strain>
    </source>
</reference>
<sequence length="248" mass="25821">MERLRALKEQTGLSLVDLAARTAYSKSAWHRYLNGGKFPPRPAVEALGRIAGADPAGLLALWGIAQHAGTGLSTPTPPTPRPRGPARRRLDLGAVVLTTVCTVLAAVAFLSGAVLSPTGPADDASDAASCRGESCQGRYPHPANCSQDARTESSVTVAAYVVRLRFSPSCSAVWSEVHTHAARGVREVSIKTGPEEGLTSYPKGRADGSTSPMLAASDPRTAEACAVVRDKLACASREAPEIVPAQGD</sequence>